<accession>A0A0K6GVV9</accession>
<proteinExistence type="predicted"/>
<name>A0A0K6GVV9_9NEIS</name>
<keyword evidence="1" id="KW-0812">Transmembrane</keyword>
<keyword evidence="1" id="KW-1133">Transmembrane helix</keyword>
<sequence>MKKLILLLWPSFLCAVLASLLFYSIFDPYALRLQGTQLFHSQLEAYACFILAAWSFGSATIWFALLLQRPRSAVHGFGPLPARPVQRARLRARRMYDLA</sequence>
<dbReference type="Proteomes" id="UP000243535">
    <property type="component" value="Unassembled WGS sequence"/>
</dbReference>
<dbReference type="RefSeq" id="WP_054286023.1">
    <property type="nucleotide sequence ID" value="NZ_CYHA01000002.1"/>
</dbReference>
<dbReference type="OrthoDB" id="6197657at2"/>
<evidence type="ECO:0000313" key="2">
    <source>
        <dbReference type="EMBL" id="CUA82638.1"/>
    </source>
</evidence>
<dbReference type="STRING" id="375574.GCA_001418035_01168"/>
<keyword evidence="3" id="KW-1185">Reference proteome</keyword>
<dbReference type="EMBL" id="CYHA01000002">
    <property type="protein sequence ID" value="CUA82638.1"/>
    <property type="molecule type" value="Genomic_DNA"/>
</dbReference>
<protein>
    <submittedName>
        <fullName evidence="2">Uncharacterized protein</fullName>
    </submittedName>
</protein>
<evidence type="ECO:0000313" key="3">
    <source>
        <dbReference type="Proteomes" id="UP000243535"/>
    </source>
</evidence>
<reference evidence="3" key="1">
    <citation type="submission" date="2015-08" db="EMBL/GenBank/DDBJ databases">
        <authorList>
            <person name="Varghese N."/>
        </authorList>
    </citation>
    <scope>NUCLEOTIDE SEQUENCE [LARGE SCALE GENOMIC DNA]</scope>
    <source>
        <strain evidence="3">DSM 17901</strain>
    </source>
</reference>
<organism evidence="2 3">
    <name type="scientific">Gulbenkiania indica</name>
    <dbReference type="NCBI Taxonomy" id="375574"/>
    <lineage>
        <taxon>Bacteria</taxon>
        <taxon>Pseudomonadati</taxon>
        <taxon>Pseudomonadota</taxon>
        <taxon>Betaproteobacteria</taxon>
        <taxon>Neisseriales</taxon>
        <taxon>Chromobacteriaceae</taxon>
        <taxon>Gulbenkiania</taxon>
    </lineage>
</organism>
<keyword evidence="1" id="KW-0472">Membrane</keyword>
<gene>
    <name evidence="2" type="ORF">Ga0061063_1376</name>
</gene>
<dbReference type="AlphaFoldDB" id="A0A0K6GVV9"/>
<feature type="transmembrane region" description="Helical" evidence="1">
    <location>
        <begin position="42"/>
        <end position="67"/>
    </location>
</feature>
<evidence type="ECO:0000256" key="1">
    <source>
        <dbReference type="SAM" id="Phobius"/>
    </source>
</evidence>